<evidence type="ECO:0000313" key="1">
    <source>
        <dbReference type="EMBL" id="BAS70227.1"/>
    </source>
</evidence>
<dbReference type="AlphaFoldDB" id="A0A0P0UXS8"/>
<reference evidence="2" key="1">
    <citation type="journal article" date="2005" name="Nature">
        <title>The map-based sequence of the rice genome.</title>
        <authorList>
            <consortium name="International rice genome sequencing project (IRGSP)"/>
            <person name="Matsumoto T."/>
            <person name="Wu J."/>
            <person name="Kanamori H."/>
            <person name="Katayose Y."/>
            <person name="Fujisawa M."/>
            <person name="Namiki N."/>
            <person name="Mizuno H."/>
            <person name="Yamamoto K."/>
            <person name="Antonio B.A."/>
            <person name="Baba T."/>
            <person name="Sakata K."/>
            <person name="Nagamura Y."/>
            <person name="Aoki H."/>
            <person name="Arikawa K."/>
            <person name="Arita K."/>
            <person name="Bito T."/>
            <person name="Chiden Y."/>
            <person name="Fujitsuka N."/>
            <person name="Fukunaka R."/>
            <person name="Hamada M."/>
            <person name="Harada C."/>
            <person name="Hayashi A."/>
            <person name="Hijishita S."/>
            <person name="Honda M."/>
            <person name="Hosokawa S."/>
            <person name="Ichikawa Y."/>
            <person name="Idonuma A."/>
            <person name="Iijima M."/>
            <person name="Ikeda M."/>
            <person name="Ikeno M."/>
            <person name="Ito K."/>
            <person name="Ito S."/>
            <person name="Ito T."/>
            <person name="Ito Y."/>
            <person name="Ito Y."/>
            <person name="Iwabuchi A."/>
            <person name="Kamiya K."/>
            <person name="Karasawa W."/>
            <person name="Kurita K."/>
            <person name="Katagiri S."/>
            <person name="Kikuta A."/>
            <person name="Kobayashi H."/>
            <person name="Kobayashi N."/>
            <person name="Machita K."/>
            <person name="Maehara T."/>
            <person name="Masukawa M."/>
            <person name="Mizubayashi T."/>
            <person name="Mukai Y."/>
            <person name="Nagasaki H."/>
            <person name="Nagata Y."/>
            <person name="Naito S."/>
            <person name="Nakashima M."/>
            <person name="Nakama Y."/>
            <person name="Nakamichi Y."/>
            <person name="Nakamura M."/>
            <person name="Meguro A."/>
            <person name="Negishi M."/>
            <person name="Ohta I."/>
            <person name="Ohta T."/>
            <person name="Okamoto M."/>
            <person name="Ono N."/>
            <person name="Saji S."/>
            <person name="Sakaguchi M."/>
            <person name="Sakai K."/>
            <person name="Shibata M."/>
            <person name="Shimokawa T."/>
            <person name="Song J."/>
            <person name="Takazaki Y."/>
            <person name="Terasawa K."/>
            <person name="Tsugane M."/>
            <person name="Tsuji K."/>
            <person name="Ueda S."/>
            <person name="Waki K."/>
            <person name="Yamagata H."/>
            <person name="Yamamoto M."/>
            <person name="Yamamoto S."/>
            <person name="Yamane H."/>
            <person name="Yoshiki S."/>
            <person name="Yoshihara R."/>
            <person name="Yukawa K."/>
            <person name="Zhong H."/>
            <person name="Yano M."/>
            <person name="Yuan Q."/>
            <person name="Ouyang S."/>
            <person name="Liu J."/>
            <person name="Jones K.M."/>
            <person name="Gansberger K."/>
            <person name="Moffat K."/>
            <person name="Hill J."/>
            <person name="Bera J."/>
            <person name="Fadrosh D."/>
            <person name="Jin S."/>
            <person name="Johri S."/>
            <person name="Kim M."/>
            <person name="Overton L."/>
            <person name="Reardon M."/>
            <person name="Tsitrin T."/>
            <person name="Vuong H."/>
            <person name="Weaver B."/>
            <person name="Ciecko A."/>
            <person name="Tallon L."/>
            <person name="Jackson J."/>
            <person name="Pai G."/>
            <person name="Aken S.V."/>
            <person name="Utterback T."/>
            <person name="Reidmuller S."/>
            <person name="Feldblyum T."/>
            <person name="Hsiao J."/>
            <person name="Zismann V."/>
            <person name="Iobst S."/>
            <person name="de Vazeille A.R."/>
            <person name="Buell C.R."/>
            <person name="Ying K."/>
            <person name="Li Y."/>
            <person name="Lu T."/>
            <person name="Huang Y."/>
            <person name="Zhao Q."/>
            <person name="Feng Q."/>
            <person name="Zhang L."/>
            <person name="Zhu J."/>
            <person name="Weng Q."/>
            <person name="Mu J."/>
            <person name="Lu Y."/>
            <person name="Fan D."/>
            <person name="Liu Y."/>
            <person name="Guan J."/>
            <person name="Zhang Y."/>
            <person name="Yu S."/>
            <person name="Liu X."/>
            <person name="Zhang Y."/>
            <person name="Hong G."/>
            <person name="Han B."/>
            <person name="Choisne N."/>
            <person name="Demange N."/>
            <person name="Orjeda G."/>
            <person name="Samain S."/>
            <person name="Cattolico L."/>
            <person name="Pelletier E."/>
            <person name="Couloux A."/>
            <person name="Segurens B."/>
            <person name="Wincker P."/>
            <person name="D'Hont A."/>
            <person name="Scarpelli C."/>
            <person name="Weissenbach J."/>
            <person name="Salanoubat M."/>
            <person name="Quetier F."/>
            <person name="Yu Y."/>
            <person name="Kim H.R."/>
            <person name="Rambo T."/>
            <person name="Currie J."/>
            <person name="Collura K."/>
            <person name="Luo M."/>
            <person name="Yang T."/>
            <person name="Ammiraju J.S.S."/>
            <person name="Engler F."/>
            <person name="Soderlund C."/>
            <person name="Wing R.A."/>
            <person name="Palmer L.E."/>
            <person name="de la Bastide M."/>
            <person name="Spiegel L."/>
            <person name="Nascimento L."/>
            <person name="Zutavern T."/>
            <person name="O'Shaughnessy A."/>
            <person name="Dike S."/>
            <person name="Dedhia N."/>
            <person name="Preston R."/>
            <person name="Balija V."/>
            <person name="McCombie W.R."/>
            <person name="Chow T."/>
            <person name="Chen H."/>
            <person name="Chung M."/>
            <person name="Chen C."/>
            <person name="Shaw J."/>
            <person name="Wu H."/>
            <person name="Hsiao K."/>
            <person name="Chao Y."/>
            <person name="Chu M."/>
            <person name="Cheng C."/>
            <person name="Hour A."/>
            <person name="Lee P."/>
            <person name="Lin S."/>
            <person name="Lin Y."/>
            <person name="Liou J."/>
            <person name="Liu S."/>
            <person name="Hsing Y."/>
            <person name="Raghuvanshi S."/>
            <person name="Mohanty A."/>
            <person name="Bharti A.K."/>
            <person name="Gaur A."/>
            <person name="Gupta V."/>
            <person name="Kumar D."/>
            <person name="Ravi V."/>
            <person name="Vij S."/>
            <person name="Kapur A."/>
            <person name="Khurana P."/>
            <person name="Khurana P."/>
            <person name="Khurana J.P."/>
            <person name="Tyagi A.K."/>
            <person name="Gaikwad K."/>
            <person name="Singh A."/>
            <person name="Dalal V."/>
            <person name="Srivastava S."/>
            <person name="Dixit A."/>
            <person name="Pal A.K."/>
            <person name="Ghazi I.A."/>
            <person name="Yadav M."/>
            <person name="Pandit A."/>
            <person name="Bhargava A."/>
            <person name="Sureshbabu K."/>
            <person name="Batra K."/>
            <person name="Sharma T.R."/>
            <person name="Mohapatra T."/>
            <person name="Singh N.K."/>
            <person name="Messing J."/>
            <person name="Nelson A.B."/>
            <person name="Fuks G."/>
            <person name="Kavchok S."/>
            <person name="Keizer G."/>
            <person name="Linton E."/>
            <person name="Llaca V."/>
            <person name="Song R."/>
            <person name="Tanyolac B."/>
            <person name="Young S."/>
            <person name="Ho-Il K."/>
            <person name="Hahn J.H."/>
            <person name="Sangsakoo G."/>
            <person name="Vanavichit A."/>
            <person name="de Mattos Luiz.A.T."/>
            <person name="Zimmer P.D."/>
            <person name="Malone G."/>
            <person name="Dellagostin O."/>
            <person name="de Oliveira A.C."/>
            <person name="Bevan M."/>
            <person name="Bancroft I."/>
            <person name="Minx P."/>
            <person name="Cordum H."/>
            <person name="Wilson R."/>
            <person name="Cheng Z."/>
            <person name="Jin W."/>
            <person name="Jiang J."/>
            <person name="Leong S.A."/>
            <person name="Iwama H."/>
            <person name="Gojobori T."/>
            <person name="Itoh T."/>
            <person name="Niimura Y."/>
            <person name="Fujii Y."/>
            <person name="Habara T."/>
            <person name="Sakai H."/>
            <person name="Sato Y."/>
            <person name="Wilson G."/>
            <person name="Kumar K."/>
            <person name="McCouch S."/>
            <person name="Juretic N."/>
            <person name="Hoen D."/>
            <person name="Wright S."/>
            <person name="Bruskiewich R."/>
            <person name="Bureau T."/>
            <person name="Miyao A."/>
            <person name="Hirochika H."/>
            <person name="Nishikawa T."/>
            <person name="Kadowaki K."/>
            <person name="Sugiura M."/>
            <person name="Burr B."/>
            <person name="Sasaki T."/>
        </authorList>
    </citation>
    <scope>NUCLEOTIDE SEQUENCE [LARGE SCALE GENOMIC DNA]</scope>
    <source>
        <strain evidence="2">cv. Nipponbare</strain>
    </source>
</reference>
<dbReference type="PaxDb" id="39947-A0A0P0UXS8"/>
<protein>
    <submittedName>
        <fullName evidence="1">Os01g0132150 protein</fullName>
    </submittedName>
</protein>
<keyword evidence="2" id="KW-1185">Reference proteome</keyword>
<dbReference type="InParanoid" id="A0A0P0UXS8"/>
<name>A0A0P0UXS8_ORYSJ</name>
<dbReference type="STRING" id="39947.A0A0P0UXS8"/>
<evidence type="ECO:0000313" key="2">
    <source>
        <dbReference type="Proteomes" id="UP000059680"/>
    </source>
</evidence>
<reference evidence="1 2" key="2">
    <citation type="journal article" date="2013" name="Plant Cell Physiol.">
        <title>Rice Annotation Project Database (RAP-DB): an integrative and interactive database for rice genomics.</title>
        <authorList>
            <person name="Sakai H."/>
            <person name="Lee S.S."/>
            <person name="Tanaka T."/>
            <person name="Numa H."/>
            <person name="Kim J."/>
            <person name="Kawahara Y."/>
            <person name="Wakimoto H."/>
            <person name="Yang C.C."/>
            <person name="Iwamoto M."/>
            <person name="Abe T."/>
            <person name="Yamada Y."/>
            <person name="Muto A."/>
            <person name="Inokuchi H."/>
            <person name="Ikemura T."/>
            <person name="Matsumoto T."/>
            <person name="Sasaki T."/>
            <person name="Itoh T."/>
        </authorList>
    </citation>
    <scope>NUCLEOTIDE SEQUENCE [LARGE SCALE GENOMIC DNA]</scope>
    <source>
        <strain evidence="2">cv. Nipponbare</strain>
    </source>
</reference>
<reference evidence="1 2" key="3">
    <citation type="journal article" date="2013" name="Rice">
        <title>Improvement of the Oryza sativa Nipponbare reference genome using next generation sequence and optical map data.</title>
        <authorList>
            <person name="Kawahara Y."/>
            <person name="de la Bastide M."/>
            <person name="Hamilton J.P."/>
            <person name="Kanamori H."/>
            <person name="McCombie W.R."/>
            <person name="Ouyang S."/>
            <person name="Schwartz D.C."/>
            <person name="Tanaka T."/>
            <person name="Wu J."/>
            <person name="Zhou S."/>
            <person name="Childs K.L."/>
            <person name="Davidson R.M."/>
            <person name="Lin H."/>
            <person name="Quesada-Ocampo L."/>
            <person name="Vaillancourt B."/>
            <person name="Sakai H."/>
            <person name="Lee S.S."/>
            <person name="Kim J."/>
            <person name="Numa H."/>
            <person name="Itoh T."/>
            <person name="Buell C.R."/>
            <person name="Matsumoto T."/>
        </authorList>
    </citation>
    <scope>NUCLEOTIDE SEQUENCE [LARGE SCALE GENOMIC DNA]</scope>
    <source>
        <strain evidence="2">cv. Nipponbare</strain>
    </source>
</reference>
<accession>A0A0P0UXS8</accession>
<organism evidence="1 2">
    <name type="scientific">Oryza sativa subsp. japonica</name>
    <name type="common">Rice</name>
    <dbReference type="NCBI Taxonomy" id="39947"/>
    <lineage>
        <taxon>Eukaryota</taxon>
        <taxon>Viridiplantae</taxon>
        <taxon>Streptophyta</taxon>
        <taxon>Embryophyta</taxon>
        <taxon>Tracheophyta</taxon>
        <taxon>Spermatophyta</taxon>
        <taxon>Magnoliopsida</taxon>
        <taxon>Liliopsida</taxon>
        <taxon>Poales</taxon>
        <taxon>Poaceae</taxon>
        <taxon>BOP clade</taxon>
        <taxon>Oryzoideae</taxon>
        <taxon>Oryzeae</taxon>
        <taxon>Oryzinae</taxon>
        <taxon>Oryza</taxon>
        <taxon>Oryza sativa</taxon>
    </lineage>
</organism>
<dbReference type="EMBL" id="AP014957">
    <property type="protein sequence ID" value="BAS70227.1"/>
    <property type="molecule type" value="Genomic_DNA"/>
</dbReference>
<proteinExistence type="predicted"/>
<gene>
    <name evidence="1" type="ordered locus">Os01g0132150</name>
    <name evidence="1" type="ORF">OSNPB_010132150</name>
</gene>
<dbReference type="Proteomes" id="UP000059680">
    <property type="component" value="Chromosome 1"/>
</dbReference>
<sequence length="100" mass="10718">MAMARAAELRAAPHGWLAQRLASVVAAHGGVRRGQARPWSSMPQAIDASAVRPSSAQPRCWLRMEICRESSCGLPGSRAASSAIRMCSRRRVPHTEIAAA</sequence>